<comment type="caution">
    <text evidence="2">The sequence shown here is derived from an EMBL/GenBank/DDBJ whole genome shotgun (WGS) entry which is preliminary data.</text>
</comment>
<dbReference type="eggNOG" id="COG1011">
    <property type="taxonomic scope" value="Bacteria"/>
</dbReference>
<evidence type="ECO:0000256" key="1">
    <source>
        <dbReference type="SAM" id="MobiDB-lite"/>
    </source>
</evidence>
<name>A0A086BNY0_9BIFI</name>
<protein>
    <submittedName>
        <fullName evidence="2">HAD-superfamily hydrolase</fullName>
    </submittedName>
</protein>
<dbReference type="PRINTS" id="PR00413">
    <property type="entry name" value="HADHALOGNASE"/>
</dbReference>
<proteinExistence type="predicted"/>
<dbReference type="InterPro" id="IPR023214">
    <property type="entry name" value="HAD_sf"/>
</dbReference>
<dbReference type="PANTHER" id="PTHR43611">
    <property type="entry name" value="ALPHA-D-GLUCOSE 1-PHOSPHATE PHOSPHATASE"/>
    <property type="match status" value="1"/>
</dbReference>
<keyword evidence="2" id="KW-0378">Hydrolase</keyword>
<dbReference type="STRING" id="1341695.BBOMB_1510"/>
<sequence>MKGWPGEPEMEYDKVMSEGKASDAEGQSVTDVLFDFGNVLVKWDPQPVMTPRYSQELVDAFLDNDISGFYDASDAMDAGGTEAEVIADVRARYGEPWVSMLEYYFANFEDSLVGPIPGARVLVNDLKAAGIGVWGLSNWAVELFGPAKKQYPILSSLDDSVVSGYVKLRKPHTDIFEYAVERFGVDRRHCLFVDDKAMNVVGANQAGIRALRFSDAVKLRETLVGMGVPIPAVQH</sequence>
<evidence type="ECO:0000313" key="2">
    <source>
        <dbReference type="EMBL" id="KFF30644.1"/>
    </source>
</evidence>
<dbReference type="EMBL" id="ATLK01000002">
    <property type="protein sequence ID" value="KFF30644.1"/>
    <property type="molecule type" value="Genomic_DNA"/>
</dbReference>
<dbReference type="Pfam" id="PF00702">
    <property type="entry name" value="Hydrolase"/>
    <property type="match status" value="1"/>
</dbReference>
<dbReference type="NCBIfam" id="TIGR01509">
    <property type="entry name" value="HAD-SF-IA-v3"/>
    <property type="match status" value="1"/>
</dbReference>
<dbReference type="InterPro" id="IPR006439">
    <property type="entry name" value="HAD-SF_hydro_IA"/>
</dbReference>
<dbReference type="Gene3D" id="3.40.50.1000">
    <property type="entry name" value="HAD superfamily/HAD-like"/>
    <property type="match status" value="1"/>
</dbReference>
<dbReference type="SFLD" id="SFLDS00003">
    <property type="entry name" value="Haloacid_Dehalogenase"/>
    <property type="match status" value="1"/>
</dbReference>
<gene>
    <name evidence="2" type="ORF">BBOMB_1510</name>
</gene>
<feature type="region of interest" description="Disordered" evidence="1">
    <location>
        <begin position="1"/>
        <end position="23"/>
    </location>
</feature>
<dbReference type="AlphaFoldDB" id="A0A086BNY0"/>
<accession>A0A086BNY0</accession>
<dbReference type="GO" id="GO:0016787">
    <property type="term" value="F:hydrolase activity"/>
    <property type="evidence" value="ECO:0007669"/>
    <property type="project" value="UniProtKB-KW"/>
</dbReference>
<dbReference type="SUPFAM" id="SSF56784">
    <property type="entry name" value="HAD-like"/>
    <property type="match status" value="1"/>
</dbReference>
<feature type="compositionally biased region" description="Basic and acidic residues" evidence="1">
    <location>
        <begin position="11"/>
        <end position="23"/>
    </location>
</feature>
<evidence type="ECO:0000313" key="3">
    <source>
        <dbReference type="Proteomes" id="UP000028730"/>
    </source>
</evidence>
<dbReference type="PANTHER" id="PTHR43611:SF3">
    <property type="entry name" value="FLAVIN MONONUCLEOTIDE HYDROLASE 1, CHLOROPLATIC"/>
    <property type="match status" value="1"/>
</dbReference>
<dbReference type="CDD" id="cd02603">
    <property type="entry name" value="HAD_sEH-N_like"/>
    <property type="match status" value="1"/>
</dbReference>
<dbReference type="SFLD" id="SFLDG01129">
    <property type="entry name" value="C1.5:_HAD__Beta-PGM__Phosphata"/>
    <property type="match status" value="1"/>
</dbReference>
<dbReference type="Proteomes" id="UP000028730">
    <property type="component" value="Unassembled WGS sequence"/>
</dbReference>
<dbReference type="InterPro" id="IPR036412">
    <property type="entry name" value="HAD-like_sf"/>
</dbReference>
<reference evidence="2 3" key="1">
    <citation type="journal article" date="2014" name="Appl. Environ. Microbiol.">
        <title>Genomic encyclopedia of type strains of the genus Bifidobacterium.</title>
        <authorList>
            <person name="Milani C."/>
            <person name="Lugli G.A."/>
            <person name="Duranti S."/>
            <person name="Turroni F."/>
            <person name="Bottacini F."/>
            <person name="Mangifesta M."/>
            <person name="Sanchez B."/>
            <person name="Viappiani A."/>
            <person name="Mancabelli L."/>
            <person name="Taminiau B."/>
            <person name="Delcenserie V."/>
            <person name="Barrangou R."/>
            <person name="Margolles A."/>
            <person name="van Sinderen D."/>
            <person name="Ventura M."/>
        </authorList>
    </citation>
    <scope>NUCLEOTIDE SEQUENCE [LARGE SCALE GENOMIC DNA]</scope>
    <source>
        <strain evidence="2 3">DSM 19703</strain>
    </source>
</reference>
<dbReference type="OrthoDB" id="9797415at2"/>
<organism evidence="2 3">
    <name type="scientific">Bifidobacterium bombi DSM 19703</name>
    <dbReference type="NCBI Taxonomy" id="1341695"/>
    <lineage>
        <taxon>Bacteria</taxon>
        <taxon>Bacillati</taxon>
        <taxon>Actinomycetota</taxon>
        <taxon>Actinomycetes</taxon>
        <taxon>Bifidobacteriales</taxon>
        <taxon>Bifidobacteriaceae</taxon>
        <taxon>Bifidobacterium</taxon>
    </lineage>
</organism>
<keyword evidence="3" id="KW-1185">Reference proteome</keyword>
<dbReference type="RefSeq" id="WP_044087786.1">
    <property type="nucleotide sequence ID" value="NZ_ATLK01000002.1"/>
</dbReference>